<dbReference type="RefSeq" id="WP_182581837.1">
    <property type="nucleotide sequence ID" value="NZ_JABVCQ010000001.1"/>
</dbReference>
<dbReference type="GO" id="GO:0005524">
    <property type="term" value="F:ATP binding"/>
    <property type="evidence" value="ECO:0007669"/>
    <property type="project" value="UniProtKB-UniRule"/>
</dbReference>
<dbReference type="GO" id="GO:0046872">
    <property type="term" value="F:metal ion binding"/>
    <property type="evidence" value="ECO:0007669"/>
    <property type="project" value="InterPro"/>
</dbReference>
<protein>
    <submittedName>
        <fullName evidence="4">RimK family protein</fullName>
    </submittedName>
</protein>
<evidence type="ECO:0000259" key="3">
    <source>
        <dbReference type="PROSITE" id="PS50975"/>
    </source>
</evidence>
<dbReference type="InterPro" id="IPR013815">
    <property type="entry name" value="ATP_grasp_subdomain_1"/>
</dbReference>
<proteinExistence type="predicted"/>
<evidence type="ECO:0000313" key="5">
    <source>
        <dbReference type="Proteomes" id="UP000548632"/>
    </source>
</evidence>
<dbReference type="Gene3D" id="3.30.470.20">
    <property type="entry name" value="ATP-grasp fold, B domain"/>
    <property type="match status" value="1"/>
</dbReference>
<dbReference type="SUPFAM" id="SSF56059">
    <property type="entry name" value="Glutathione synthetase ATP-binding domain-like"/>
    <property type="match status" value="1"/>
</dbReference>
<dbReference type="Proteomes" id="UP000548632">
    <property type="component" value="Unassembled WGS sequence"/>
</dbReference>
<comment type="caution">
    <text evidence="4">The sequence shown here is derived from an EMBL/GenBank/DDBJ whole genome shotgun (WGS) entry which is preliminary data.</text>
</comment>
<accession>A0A839HCH1</accession>
<dbReference type="Pfam" id="PF02655">
    <property type="entry name" value="ATP-grasp_3"/>
    <property type="match status" value="1"/>
</dbReference>
<dbReference type="PANTHER" id="PTHR21621">
    <property type="entry name" value="RIBOSOMAL PROTEIN S6 MODIFICATION PROTEIN"/>
    <property type="match status" value="1"/>
</dbReference>
<dbReference type="InterPro" id="IPR003806">
    <property type="entry name" value="ATP-grasp_PylC-type"/>
</dbReference>
<dbReference type="PROSITE" id="PS50975">
    <property type="entry name" value="ATP_GRASP"/>
    <property type="match status" value="1"/>
</dbReference>
<dbReference type="GO" id="GO:0005737">
    <property type="term" value="C:cytoplasm"/>
    <property type="evidence" value="ECO:0007669"/>
    <property type="project" value="TreeGrafter"/>
</dbReference>
<sequence length="505" mass="57718">MAEHLLLVEQESDWKSGFPRLPVVTARDYLGRTDDAKLDGNKRIDCSSRRDLRVINLCRSYRYLSIGYYCSLLAEARDHKVVPSVRTIQELSSREIYGLVTDELNQRVQRLLGARKGGPTPTAYELTLMFGHCASRELQPLARQIFETFRCPILRVELRLQGSWRIADIKALPLSALSSEQEADFFTALEWYLSQRWRQPRARLRYRYDLAVLHDPVEDLPPSNPRALRQFIRAGKDLDVNVELIQRKDYGRLAEYDALLIRETTRLGHHTFRFAKKADSEGMVVIDDPDSILRCTNKVFLAELLEANRVPRPRTLILRKETLFDAESEIGYPVVLKIPEGSFSRGVFKAENRPALTRIARRLLRESDLILAQEYLYTEFDWRIGILGRRPLFASKYFMSKAHWQVVRHREDGKREEGSFETVPIEAAPPEVVRVALKAANLIGDGLYGVDVKMTTQGAVVIEVNDNPNIDAGIEDLVLGEALYRNIIGELLTRLEKQRGPGGAS</sequence>
<evidence type="ECO:0000256" key="1">
    <source>
        <dbReference type="ARBA" id="ARBA00023211"/>
    </source>
</evidence>
<dbReference type="InterPro" id="IPR025839">
    <property type="entry name" value="RLAN_dom"/>
</dbReference>
<keyword evidence="2" id="KW-0067">ATP-binding</keyword>
<name>A0A839HCH1_9GAMM</name>
<dbReference type="PANTHER" id="PTHR21621:SF0">
    <property type="entry name" value="BETA-CITRYLGLUTAMATE SYNTHASE B-RELATED"/>
    <property type="match status" value="1"/>
</dbReference>
<evidence type="ECO:0000313" key="4">
    <source>
        <dbReference type="EMBL" id="MBB1124739.1"/>
    </source>
</evidence>
<gene>
    <name evidence="4" type="ORF">HUK38_00655</name>
</gene>
<dbReference type="InterPro" id="IPR011761">
    <property type="entry name" value="ATP-grasp"/>
</dbReference>
<evidence type="ECO:0000256" key="2">
    <source>
        <dbReference type="PROSITE-ProRule" id="PRU00409"/>
    </source>
</evidence>
<dbReference type="GO" id="GO:0016879">
    <property type="term" value="F:ligase activity, forming carbon-nitrogen bonds"/>
    <property type="evidence" value="ECO:0007669"/>
    <property type="project" value="TreeGrafter"/>
</dbReference>
<dbReference type="Gene3D" id="3.30.1490.20">
    <property type="entry name" value="ATP-grasp fold, A domain"/>
    <property type="match status" value="1"/>
</dbReference>
<dbReference type="AlphaFoldDB" id="A0A839HCH1"/>
<feature type="domain" description="ATP-grasp" evidence="3">
    <location>
        <begin position="302"/>
        <end position="496"/>
    </location>
</feature>
<keyword evidence="5" id="KW-1185">Reference proteome</keyword>
<organism evidence="4 5">
    <name type="scientific">Thiospirillum jenense</name>
    <dbReference type="NCBI Taxonomy" id="1653858"/>
    <lineage>
        <taxon>Bacteria</taxon>
        <taxon>Pseudomonadati</taxon>
        <taxon>Pseudomonadota</taxon>
        <taxon>Gammaproteobacteria</taxon>
        <taxon>Chromatiales</taxon>
        <taxon>Chromatiaceae</taxon>
        <taxon>Thiospirillum</taxon>
    </lineage>
</organism>
<dbReference type="EMBL" id="JABVCQ010000001">
    <property type="protein sequence ID" value="MBB1124739.1"/>
    <property type="molecule type" value="Genomic_DNA"/>
</dbReference>
<reference evidence="4 5" key="1">
    <citation type="journal article" date="2020" name="Arch. Microbiol.">
        <title>The genome sequence of the giant phototrophic gammaproteobacterium Thiospirillum jenense gives insight into its physiological properties and phylogenetic relationships.</title>
        <authorList>
            <person name="Imhoff J.F."/>
            <person name="Meyer T.E."/>
            <person name="Kyndt J.A."/>
        </authorList>
    </citation>
    <scope>NUCLEOTIDE SEQUENCE [LARGE SCALE GENOMIC DNA]</scope>
    <source>
        <strain evidence="4 5">DSM 216</strain>
    </source>
</reference>
<keyword evidence="2" id="KW-0547">Nucleotide-binding</keyword>
<dbReference type="Pfam" id="PF14401">
    <property type="entry name" value="RLAN"/>
    <property type="match status" value="1"/>
</dbReference>
<keyword evidence="1" id="KW-0464">Manganese</keyword>